<keyword evidence="2" id="KW-1185">Reference proteome</keyword>
<dbReference type="Proteomes" id="UP001055072">
    <property type="component" value="Unassembled WGS sequence"/>
</dbReference>
<protein>
    <submittedName>
        <fullName evidence="1">Uncharacterized protein</fullName>
    </submittedName>
</protein>
<proteinExistence type="predicted"/>
<gene>
    <name evidence="1" type="ORF">BDY19DRAFT_902122</name>
</gene>
<accession>A0ACB8UKX5</accession>
<evidence type="ECO:0000313" key="1">
    <source>
        <dbReference type="EMBL" id="KAI0095107.1"/>
    </source>
</evidence>
<organism evidence="1 2">
    <name type="scientific">Irpex rosettiformis</name>
    <dbReference type="NCBI Taxonomy" id="378272"/>
    <lineage>
        <taxon>Eukaryota</taxon>
        <taxon>Fungi</taxon>
        <taxon>Dikarya</taxon>
        <taxon>Basidiomycota</taxon>
        <taxon>Agaricomycotina</taxon>
        <taxon>Agaricomycetes</taxon>
        <taxon>Polyporales</taxon>
        <taxon>Irpicaceae</taxon>
        <taxon>Irpex</taxon>
    </lineage>
</organism>
<reference evidence="1" key="1">
    <citation type="journal article" date="2021" name="Environ. Microbiol.">
        <title>Gene family expansions and transcriptome signatures uncover fungal adaptations to wood decay.</title>
        <authorList>
            <person name="Hage H."/>
            <person name="Miyauchi S."/>
            <person name="Viragh M."/>
            <person name="Drula E."/>
            <person name="Min B."/>
            <person name="Chaduli D."/>
            <person name="Navarro D."/>
            <person name="Favel A."/>
            <person name="Norest M."/>
            <person name="Lesage-Meessen L."/>
            <person name="Balint B."/>
            <person name="Merenyi Z."/>
            <person name="de Eugenio L."/>
            <person name="Morin E."/>
            <person name="Martinez A.T."/>
            <person name="Baldrian P."/>
            <person name="Stursova M."/>
            <person name="Martinez M.J."/>
            <person name="Novotny C."/>
            <person name="Magnuson J.K."/>
            <person name="Spatafora J.W."/>
            <person name="Maurice S."/>
            <person name="Pangilinan J."/>
            <person name="Andreopoulos W."/>
            <person name="LaButti K."/>
            <person name="Hundley H."/>
            <person name="Na H."/>
            <person name="Kuo A."/>
            <person name="Barry K."/>
            <person name="Lipzen A."/>
            <person name="Henrissat B."/>
            <person name="Riley R."/>
            <person name="Ahrendt S."/>
            <person name="Nagy L.G."/>
            <person name="Grigoriev I.V."/>
            <person name="Martin F."/>
            <person name="Rosso M.N."/>
        </authorList>
    </citation>
    <scope>NUCLEOTIDE SEQUENCE</scope>
    <source>
        <strain evidence="1">CBS 384.51</strain>
    </source>
</reference>
<evidence type="ECO:0000313" key="2">
    <source>
        <dbReference type="Proteomes" id="UP001055072"/>
    </source>
</evidence>
<sequence>MSAPSSSTPVLRQDTLPPSYESVVSSSSQPAKGWPLEVADNALYEVEESETRGEVDESQFLAVLQAYRTIQHQLYVAIIKAASDCRASLDDMEDLMLSGARILDTELNLLRMRGTITCLVGSRTAGWELKIEYRSSARSGASNTDGLRAIRDILDAVAAEAITVAKASEGLNEVVEEHASEFPIRNPIMHLCIAALVSTVVYAALSHGAIMGASISALGTTTMSIAQVVLDHHYSSHAKILELLIIIMTSLIAHDSRITAVGVVTLVSTLPGYIYICNVIRHPNDDLLIILTKSAIWTIYVVLLGFGFHILVDVVLLYNLLALVICVQDMLEGVRGLLPRRHMGRLSMRRRS</sequence>
<name>A0ACB8UKX5_9APHY</name>
<dbReference type="EMBL" id="MU274900">
    <property type="protein sequence ID" value="KAI0095107.1"/>
    <property type="molecule type" value="Genomic_DNA"/>
</dbReference>
<comment type="caution">
    <text evidence="1">The sequence shown here is derived from an EMBL/GenBank/DDBJ whole genome shotgun (WGS) entry which is preliminary data.</text>
</comment>